<evidence type="ECO:0000256" key="1">
    <source>
        <dbReference type="ARBA" id="ARBA00001933"/>
    </source>
</evidence>
<keyword evidence="3" id="KW-0663">Pyridoxal phosphate</keyword>
<evidence type="ECO:0000256" key="2">
    <source>
        <dbReference type="ARBA" id="ARBA00006966"/>
    </source>
</evidence>
<comment type="caution">
    <text evidence="5">The sequence shown here is derived from an EMBL/GenBank/DDBJ whole genome shotgun (WGS) entry which is preliminary data.</text>
</comment>
<reference evidence="5 6" key="1">
    <citation type="submission" date="2024-03" db="EMBL/GenBank/DDBJ databases">
        <title>Human intestinal bacterial collection.</title>
        <authorList>
            <person name="Pauvert C."/>
            <person name="Hitch T.C.A."/>
            <person name="Clavel T."/>
        </authorList>
    </citation>
    <scope>NUCLEOTIDE SEQUENCE [LARGE SCALE GENOMIC DNA]</scope>
    <source>
        <strain evidence="5 6">CLA-AA-H192</strain>
    </source>
</reference>
<evidence type="ECO:0000313" key="5">
    <source>
        <dbReference type="EMBL" id="MEQ2510677.1"/>
    </source>
</evidence>
<dbReference type="Gene3D" id="3.40.640.10">
    <property type="entry name" value="Type I PLP-dependent aspartate aminotransferase-like (Major domain)"/>
    <property type="match status" value="1"/>
</dbReference>
<dbReference type="InterPro" id="IPR015422">
    <property type="entry name" value="PyrdxlP-dep_Trfase_small"/>
</dbReference>
<sequence>MHSFESDYTAGARVEILRRLNETNLEQLPGYGSDKYCESAKEKIRAACDCPGADIFFMVGGTQTNAVVIDSMLPSYGGVIAAQTGHISDHEAGAIEFTGHKVIALPVYDGKLRAEDVWMYMKDYWQDASHQHFVYPGMVYISYPTEFGTLYTKRELVELASVCRWYNIPLYIDGARLGYGLMSPKCDITLPELAQLCDVFYIGGTKVGALFGEAAVFTKHNMPRYFSTIAKQHGALLAKGRLLGLQFDTLFTDDLYFRISKHAINMAMQIRDAFDARGLQFYLHSPTNLQFLIMENKAVRALQQKIAFHTWGKVDEEHSVARFATSWSTTQEDVDALIDAIKTL</sequence>
<dbReference type="InterPro" id="IPR015421">
    <property type="entry name" value="PyrdxlP-dep_Trfase_major"/>
</dbReference>
<organism evidence="5 6">
    <name type="scientific">Faecousia intestinalis</name>
    <dbReference type="NCBI Taxonomy" id="3133167"/>
    <lineage>
        <taxon>Bacteria</taxon>
        <taxon>Bacillati</taxon>
        <taxon>Bacillota</taxon>
        <taxon>Clostridia</taxon>
        <taxon>Eubacteriales</taxon>
        <taxon>Oscillospiraceae</taxon>
        <taxon>Faecousia</taxon>
    </lineage>
</organism>
<dbReference type="SUPFAM" id="SSF53383">
    <property type="entry name" value="PLP-dependent transferases"/>
    <property type="match status" value="1"/>
</dbReference>
<dbReference type="PROSITE" id="PS50042">
    <property type="entry name" value="CNMP_BINDING_3"/>
    <property type="match status" value="1"/>
</dbReference>
<comment type="similarity">
    <text evidence="2">Belongs to the threonine aldolase family.</text>
</comment>
<accession>A0ABV1G5N1</accession>
<dbReference type="InterPro" id="IPR015424">
    <property type="entry name" value="PyrdxlP-dep_Trfase"/>
</dbReference>
<dbReference type="Proteomes" id="UP001491552">
    <property type="component" value="Unassembled WGS sequence"/>
</dbReference>
<dbReference type="PANTHER" id="PTHR48097">
    <property type="entry name" value="L-THREONINE ALDOLASE-RELATED"/>
    <property type="match status" value="1"/>
</dbReference>
<protein>
    <submittedName>
        <fullName evidence="5">Beta-eliminating lyase-related protein</fullName>
    </submittedName>
</protein>
<comment type="cofactor">
    <cofactor evidence="1">
        <name>pyridoxal 5'-phosphate</name>
        <dbReference type="ChEBI" id="CHEBI:597326"/>
    </cofactor>
</comment>
<evidence type="ECO:0000256" key="3">
    <source>
        <dbReference type="ARBA" id="ARBA00022898"/>
    </source>
</evidence>
<feature type="domain" description="Cyclic nucleotide-binding" evidence="4">
    <location>
        <begin position="208"/>
        <end position="241"/>
    </location>
</feature>
<name>A0ABV1G5N1_9FIRM</name>
<dbReference type="EMBL" id="JBBMFF010000179">
    <property type="protein sequence ID" value="MEQ2510677.1"/>
    <property type="molecule type" value="Genomic_DNA"/>
</dbReference>
<dbReference type="Pfam" id="PF01212">
    <property type="entry name" value="Beta_elim_lyase"/>
    <property type="match status" value="1"/>
</dbReference>
<dbReference type="InterPro" id="IPR000595">
    <property type="entry name" value="cNMP-bd_dom"/>
</dbReference>
<proteinExistence type="inferred from homology"/>
<dbReference type="Gene3D" id="3.90.1150.10">
    <property type="entry name" value="Aspartate Aminotransferase, domain 1"/>
    <property type="match status" value="1"/>
</dbReference>
<evidence type="ECO:0000313" key="6">
    <source>
        <dbReference type="Proteomes" id="UP001491552"/>
    </source>
</evidence>
<evidence type="ECO:0000259" key="4">
    <source>
        <dbReference type="PROSITE" id="PS50042"/>
    </source>
</evidence>
<gene>
    <name evidence="5" type="ORF">WMO66_05350</name>
</gene>
<dbReference type="PANTHER" id="PTHR48097:SF5">
    <property type="entry name" value="LOW SPECIFICITY L-THREONINE ALDOLASE"/>
    <property type="match status" value="1"/>
</dbReference>
<dbReference type="RefSeq" id="WP_349135358.1">
    <property type="nucleotide sequence ID" value="NZ_JBBMFF010000179.1"/>
</dbReference>
<keyword evidence="6" id="KW-1185">Reference proteome</keyword>
<keyword evidence="5" id="KW-0456">Lyase</keyword>
<dbReference type="InterPro" id="IPR001597">
    <property type="entry name" value="ArAA_b-elim_lyase/Thr_aldolase"/>
</dbReference>
<dbReference type="GO" id="GO:0016829">
    <property type="term" value="F:lyase activity"/>
    <property type="evidence" value="ECO:0007669"/>
    <property type="project" value="UniProtKB-KW"/>
</dbReference>